<dbReference type="Proteomes" id="UP000000628">
    <property type="component" value="Chromosome"/>
</dbReference>
<protein>
    <recommendedName>
        <fullName evidence="5">HTH-type transcriptional regulator RipA</fullName>
    </recommendedName>
    <alternativeName>
        <fullName evidence="6">Repressor of iron proteins A</fullName>
    </alternativeName>
</protein>
<dbReference type="SMART" id="SM00342">
    <property type="entry name" value="HTH_ARAC"/>
    <property type="match status" value="1"/>
</dbReference>
<dbReference type="AlphaFoldDB" id="C7R5F1"/>
<dbReference type="InterPro" id="IPR018062">
    <property type="entry name" value="HTH_AraC-typ_CS"/>
</dbReference>
<dbReference type="KEGG" id="jde:Jden_1576"/>
<evidence type="ECO:0000259" key="7">
    <source>
        <dbReference type="PROSITE" id="PS01124"/>
    </source>
</evidence>
<dbReference type="GO" id="GO:0003700">
    <property type="term" value="F:DNA-binding transcription factor activity"/>
    <property type="evidence" value="ECO:0007669"/>
    <property type="project" value="InterPro"/>
</dbReference>
<keyword evidence="1" id="KW-0678">Repressor</keyword>
<dbReference type="PROSITE" id="PS00041">
    <property type="entry name" value="HTH_ARAC_FAMILY_1"/>
    <property type="match status" value="1"/>
</dbReference>
<dbReference type="GO" id="GO:0043565">
    <property type="term" value="F:sequence-specific DNA binding"/>
    <property type="evidence" value="ECO:0007669"/>
    <property type="project" value="InterPro"/>
</dbReference>
<evidence type="ECO:0000256" key="3">
    <source>
        <dbReference type="ARBA" id="ARBA00023125"/>
    </source>
</evidence>
<dbReference type="STRING" id="471856.Jden_1576"/>
<keyword evidence="3" id="KW-0238">DNA-binding</keyword>
<feature type="domain" description="HTH araC/xylS-type" evidence="7">
    <location>
        <begin position="166"/>
        <end position="263"/>
    </location>
</feature>
<dbReference type="InterPro" id="IPR018060">
    <property type="entry name" value="HTH_AraC"/>
</dbReference>
<dbReference type="PANTHER" id="PTHR11019">
    <property type="entry name" value="HTH-TYPE TRANSCRIPTIONAL REGULATOR NIMR"/>
    <property type="match status" value="1"/>
</dbReference>
<evidence type="ECO:0000313" key="8">
    <source>
        <dbReference type="EMBL" id="ACV09224.1"/>
    </source>
</evidence>
<keyword evidence="9" id="KW-1185">Reference proteome</keyword>
<proteinExistence type="predicted"/>
<evidence type="ECO:0000256" key="2">
    <source>
        <dbReference type="ARBA" id="ARBA00023015"/>
    </source>
</evidence>
<reference evidence="8 9" key="1">
    <citation type="journal article" date="2009" name="Stand. Genomic Sci.">
        <title>Complete genome sequence of Jonesia denitrificans type strain (Prevot 55134).</title>
        <authorList>
            <person name="Pukall R."/>
            <person name="Gehrich-Schroter G."/>
            <person name="Lapidus A."/>
            <person name="Nolan M."/>
            <person name="Glavina Del Rio T."/>
            <person name="Lucas S."/>
            <person name="Chen F."/>
            <person name="Tice H."/>
            <person name="Pitluck S."/>
            <person name="Cheng J.F."/>
            <person name="Copeland A."/>
            <person name="Saunders E."/>
            <person name="Brettin T."/>
            <person name="Detter J.C."/>
            <person name="Bruce D."/>
            <person name="Goodwin L."/>
            <person name="Pati A."/>
            <person name="Ivanova N."/>
            <person name="Mavromatis K."/>
            <person name="Ovchinnikova G."/>
            <person name="Chen A."/>
            <person name="Palaniappan K."/>
            <person name="Land M."/>
            <person name="Hauser L."/>
            <person name="Chang Y.J."/>
            <person name="Jeffries C.D."/>
            <person name="Chain P."/>
            <person name="Goker M."/>
            <person name="Bristow J."/>
            <person name="Eisen J.A."/>
            <person name="Markowitz V."/>
            <person name="Hugenholtz P."/>
            <person name="Kyrpides N.C."/>
            <person name="Klenk H.P."/>
            <person name="Han C."/>
        </authorList>
    </citation>
    <scope>NUCLEOTIDE SEQUENCE [LARGE SCALE GENOMIC DNA]</scope>
    <source>
        <strain evidence="9">ATCC 14870 / DSM 20603 / BCRC 15368 / CIP 55.134 / JCM 11481 / NBRC 15587 / NCTC 10816 / Prevot 55134</strain>
    </source>
</reference>
<gene>
    <name evidence="8" type="ordered locus">Jden_1576</name>
</gene>
<dbReference type="Pfam" id="PF12833">
    <property type="entry name" value="HTH_18"/>
    <property type="match status" value="1"/>
</dbReference>
<dbReference type="EMBL" id="CP001706">
    <property type="protein sequence ID" value="ACV09224.1"/>
    <property type="molecule type" value="Genomic_DNA"/>
</dbReference>
<evidence type="ECO:0000313" key="9">
    <source>
        <dbReference type="Proteomes" id="UP000000628"/>
    </source>
</evidence>
<dbReference type="PANTHER" id="PTHR11019:SF199">
    <property type="entry name" value="HTH-TYPE TRANSCRIPTIONAL REGULATOR NIMR"/>
    <property type="match status" value="1"/>
</dbReference>
<organism evidence="8 9">
    <name type="scientific">Jonesia denitrificans (strain ATCC 14870 / DSM 20603 / BCRC 15368 / CIP 55.134 / JCM 11481 / NBRC 15587 / NCTC 10816 / Prevot 55134)</name>
    <name type="common">Listeria denitrificans</name>
    <dbReference type="NCBI Taxonomy" id="471856"/>
    <lineage>
        <taxon>Bacteria</taxon>
        <taxon>Bacillati</taxon>
        <taxon>Actinomycetota</taxon>
        <taxon>Actinomycetes</taxon>
        <taxon>Micrococcales</taxon>
        <taxon>Jonesiaceae</taxon>
        <taxon>Jonesia</taxon>
    </lineage>
</organism>
<dbReference type="InterPro" id="IPR009057">
    <property type="entry name" value="Homeodomain-like_sf"/>
</dbReference>
<dbReference type="SUPFAM" id="SSF51182">
    <property type="entry name" value="RmlC-like cupins"/>
    <property type="match status" value="1"/>
</dbReference>
<dbReference type="HOGENOM" id="CLU_000445_87_2_11"/>
<evidence type="ECO:0000256" key="4">
    <source>
        <dbReference type="ARBA" id="ARBA00023163"/>
    </source>
</evidence>
<keyword evidence="4" id="KW-0804">Transcription</keyword>
<name>C7R5F1_JONDD</name>
<dbReference type="InterPro" id="IPR011051">
    <property type="entry name" value="RmlC_Cupin_sf"/>
</dbReference>
<dbReference type="eggNOG" id="COG2207">
    <property type="taxonomic scope" value="Bacteria"/>
</dbReference>
<accession>C7R5F1</accession>
<dbReference type="SUPFAM" id="SSF46689">
    <property type="entry name" value="Homeodomain-like"/>
    <property type="match status" value="1"/>
</dbReference>
<dbReference type="Gene3D" id="1.10.10.60">
    <property type="entry name" value="Homeodomain-like"/>
    <property type="match status" value="2"/>
</dbReference>
<evidence type="ECO:0000256" key="5">
    <source>
        <dbReference type="ARBA" id="ARBA00074140"/>
    </source>
</evidence>
<keyword evidence="2" id="KW-0805">Transcription regulation</keyword>
<sequence>MTVIELPVSANTRCTPSTSLDHPLGCRHGQVPHLAPSTTRTLSTHMLAWVPHGTLRVDIAGRTYLVTHTRLLWVPANVTHTLRPSHDALLIPFMMPTDPDTTISTWTTVHTIRATGALHSLIRVLAQPALSTAHEYSRALDQLLDVLPRLKELDIDVALPCDPRAATVATALIENPAHPRSLEEWAKVCYTSAKTLQRLFVQQTGVTFPEWRTRVRVRTALDLLHEGWTVHSVATRVGYSTASGFIAAFSRITGHTPARYMRENPKI</sequence>
<dbReference type="FunFam" id="1.10.10.60:FF:000132">
    <property type="entry name" value="AraC family transcriptional regulator"/>
    <property type="match status" value="1"/>
</dbReference>
<dbReference type="PROSITE" id="PS01124">
    <property type="entry name" value="HTH_ARAC_FAMILY_2"/>
    <property type="match status" value="1"/>
</dbReference>
<evidence type="ECO:0000256" key="6">
    <source>
        <dbReference type="ARBA" id="ARBA00079449"/>
    </source>
</evidence>
<evidence type="ECO:0000256" key="1">
    <source>
        <dbReference type="ARBA" id="ARBA00022491"/>
    </source>
</evidence>